<keyword evidence="5 7" id="KW-1133">Transmembrane helix</keyword>
<dbReference type="Gene3D" id="1.20.1740.10">
    <property type="entry name" value="Amino acid/polyamine transporter I"/>
    <property type="match status" value="1"/>
</dbReference>
<evidence type="ECO:0000256" key="1">
    <source>
        <dbReference type="ARBA" id="ARBA00004141"/>
    </source>
</evidence>
<feature type="transmembrane region" description="Helical" evidence="7">
    <location>
        <begin position="46"/>
        <end position="67"/>
    </location>
</feature>
<dbReference type="OrthoDB" id="3900342at2759"/>
<name>A0A421D9P7_9EURO</name>
<dbReference type="InterPro" id="IPR004840">
    <property type="entry name" value="Amino_acid_permease_CS"/>
</dbReference>
<comment type="caution">
    <text evidence="9">The sequence shown here is derived from an EMBL/GenBank/DDBJ whole genome shotgun (WGS) entry which is preliminary data.</text>
</comment>
<dbReference type="GO" id="GO:0015171">
    <property type="term" value="F:amino acid transmembrane transporter activity"/>
    <property type="evidence" value="ECO:0007669"/>
    <property type="project" value="TreeGrafter"/>
</dbReference>
<dbReference type="PROSITE" id="PS00218">
    <property type="entry name" value="AMINO_ACID_PERMEASE_1"/>
    <property type="match status" value="1"/>
</dbReference>
<gene>
    <name evidence="9" type="ORF">CFD26_102510</name>
</gene>
<feature type="transmembrane region" description="Helical" evidence="7">
    <location>
        <begin position="473"/>
        <end position="494"/>
    </location>
</feature>
<keyword evidence="4" id="KW-0029">Amino-acid transport</keyword>
<keyword evidence="10" id="KW-1185">Reference proteome</keyword>
<sequence length="542" mass="59415">MEAPSYESSSSPKGLNEKEGDIQTINVDHDHGAETDLRRTLSTRHITMIALGSSIGMGLWLGSGSSLSSGGPAAIFIGYILSGTMIWSVSHSIGEMAVMYPLPSAFVQWSSIFISEPAGFTLGWAYWFGYWITLANELQGVVTVLGFWTDKVPTAAWITIFWVVITLINVWAVKLFGEVEVVASTIKFSWIIIVIISLIVVSAGGAPNHDPIGFRYWNAEPFTHGFKGFLSVMPTCIFAMSGAEYTALVAAETSNPRKSVPRAVGSIWLRLSLFYILGSLMVTITVSPHDPNLFGASGTNASPFVIAYRNAGLAPLAHIMNAVVFISVLSTGSIQVYAGSRTLMGLAHLNMAPKFFGKADKTGRPWAGLLLTLIIGGGLAYLNVSNSGSTVFGWLSNLTSLLTLFGWGMICASHLRMRYAWKVQGRSPSELPWRSWTYPVGAWWGLFWCILLIIVEFYLSVWPLDGNPSAKTFFSNYVSVVAVIVIYIGAMVYYKGPLLNDARTIDLDKFRRFYVDHQDEEAKAEKTGVKKYMSKGLGFVFN</sequence>
<organism evidence="9 10">
    <name type="scientific">Aspergillus turcosus</name>
    <dbReference type="NCBI Taxonomy" id="1245748"/>
    <lineage>
        <taxon>Eukaryota</taxon>
        <taxon>Fungi</taxon>
        <taxon>Dikarya</taxon>
        <taxon>Ascomycota</taxon>
        <taxon>Pezizomycotina</taxon>
        <taxon>Eurotiomycetes</taxon>
        <taxon>Eurotiomycetidae</taxon>
        <taxon>Eurotiales</taxon>
        <taxon>Aspergillaceae</taxon>
        <taxon>Aspergillus</taxon>
        <taxon>Aspergillus subgen. Fumigati</taxon>
    </lineage>
</organism>
<reference evidence="9 10" key="1">
    <citation type="submission" date="2018-08" db="EMBL/GenBank/DDBJ databases">
        <title>Draft genome sequences of two Aspergillus turcosus clinical strains isolated from bronchoalveolar lavage fluid: one azole-susceptible and the other azole-resistant.</title>
        <authorList>
            <person name="Parent-Michaud M."/>
            <person name="Dufresne P.J."/>
            <person name="Fournier E."/>
            <person name="Martineau C."/>
            <person name="Moreira S."/>
            <person name="Perkins V."/>
            <person name="De Repentigny L."/>
            <person name="Dufresne S.F."/>
        </authorList>
    </citation>
    <scope>NUCLEOTIDE SEQUENCE [LARGE SCALE GENOMIC DNA]</scope>
    <source>
        <strain evidence="9">HMR AF 1038</strain>
    </source>
</reference>
<dbReference type="PANTHER" id="PTHR43341">
    <property type="entry name" value="AMINO ACID PERMEASE"/>
    <property type="match status" value="1"/>
</dbReference>
<feature type="transmembrane region" description="Helical" evidence="7">
    <location>
        <begin position="226"/>
        <end position="251"/>
    </location>
</feature>
<evidence type="ECO:0000256" key="7">
    <source>
        <dbReference type="SAM" id="Phobius"/>
    </source>
</evidence>
<feature type="transmembrane region" description="Helical" evidence="7">
    <location>
        <begin position="394"/>
        <end position="415"/>
    </location>
</feature>
<feature type="transmembrane region" description="Helical" evidence="7">
    <location>
        <begin position="436"/>
        <end position="461"/>
    </location>
</feature>
<feature type="transmembrane region" description="Helical" evidence="7">
    <location>
        <begin position="365"/>
        <end position="382"/>
    </location>
</feature>
<feature type="transmembrane region" description="Helical" evidence="7">
    <location>
        <begin position="319"/>
        <end position="344"/>
    </location>
</feature>
<evidence type="ECO:0000256" key="3">
    <source>
        <dbReference type="ARBA" id="ARBA00022692"/>
    </source>
</evidence>
<dbReference type="Proteomes" id="UP000215289">
    <property type="component" value="Unassembled WGS sequence"/>
</dbReference>
<feature type="transmembrane region" description="Helical" evidence="7">
    <location>
        <begin position="155"/>
        <end position="176"/>
    </location>
</feature>
<keyword evidence="6 7" id="KW-0472">Membrane</keyword>
<dbReference type="PANTHER" id="PTHR43341:SF37">
    <property type="entry name" value="AMINO ACID TRANSPORTER (EUROFUNG)"/>
    <property type="match status" value="1"/>
</dbReference>
<feature type="transmembrane region" description="Helical" evidence="7">
    <location>
        <begin position="188"/>
        <end position="206"/>
    </location>
</feature>
<feature type="domain" description="Amino acid permease/ SLC12A" evidence="8">
    <location>
        <begin position="45"/>
        <end position="497"/>
    </location>
</feature>
<dbReference type="GO" id="GO:0016020">
    <property type="term" value="C:membrane"/>
    <property type="evidence" value="ECO:0007669"/>
    <property type="project" value="UniProtKB-SubCell"/>
</dbReference>
<evidence type="ECO:0000313" key="10">
    <source>
        <dbReference type="Proteomes" id="UP000215289"/>
    </source>
</evidence>
<evidence type="ECO:0000313" key="9">
    <source>
        <dbReference type="EMBL" id="RLL98898.1"/>
    </source>
</evidence>
<accession>A0A421D9P7</accession>
<proteinExistence type="predicted"/>
<evidence type="ECO:0000256" key="2">
    <source>
        <dbReference type="ARBA" id="ARBA00022448"/>
    </source>
</evidence>
<feature type="transmembrane region" description="Helical" evidence="7">
    <location>
        <begin position="73"/>
        <end position="94"/>
    </location>
</feature>
<dbReference type="EMBL" id="NIDN02000042">
    <property type="protein sequence ID" value="RLL98898.1"/>
    <property type="molecule type" value="Genomic_DNA"/>
</dbReference>
<keyword evidence="3 7" id="KW-0812">Transmembrane</keyword>
<dbReference type="STRING" id="1245748.A0A421D9P7"/>
<feature type="transmembrane region" description="Helical" evidence="7">
    <location>
        <begin position="263"/>
        <end position="284"/>
    </location>
</feature>
<keyword evidence="2" id="KW-0813">Transport</keyword>
<evidence type="ECO:0000256" key="5">
    <source>
        <dbReference type="ARBA" id="ARBA00022989"/>
    </source>
</evidence>
<dbReference type="Pfam" id="PF00324">
    <property type="entry name" value="AA_permease"/>
    <property type="match status" value="1"/>
</dbReference>
<dbReference type="PIRSF" id="PIRSF006060">
    <property type="entry name" value="AA_transporter"/>
    <property type="match status" value="1"/>
</dbReference>
<dbReference type="AlphaFoldDB" id="A0A421D9P7"/>
<evidence type="ECO:0000256" key="4">
    <source>
        <dbReference type="ARBA" id="ARBA00022970"/>
    </source>
</evidence>
<dbReference type="InterPro" id="IPR004841">
    <property type="entry name" value="AA-permease/SLC12A_dom"/>
</dbReference>
<evidence type="ECO:0000256" key="6">
    <source>
        <dbReference type="ARBA" id="ARBA00023136"/>
    </source>
</evidence>
<evidence type="ECO:0000259" key="8">
    <source>
        <dbReference type="Pfam" id="PF00324"/>
    </source>
</evidence>
<protein>
    <recommendedName>
        <fullName evidence="8">Amino acid permease/ SLC12A domain-containing protein</fullName>
    </recommendedName>
</protein>
<dbReference type="InterPro" id="IPR050524">
    <property type="entry name" value="APC_YAT"/>
</dbReference>
<feature type="transmembrane region" description="Helical" evidence="7">
    <location>
        <begin position="106"/>
        <end position="127"/>
    </location>
</feature>
<dbReference type="FunFam" id="1.20.1740.10:FF:000070">
    <property type="entry name" value="Amino acid transporter (Eurofung)"/>
    <property type="match status" value="1"/>
</dbReference>
<comment type="subcellular location">
    <subcellularLocation>
        <location evidence="1">Membrane</location>
        <topology evidence="1">Multi-pass membrane protein</topology>
    </subcellularLocation>
</comment>